<keyword evidence="2" id="KW-0946">Virion</keyword>
<evidence type="ECO:0000256" key="2">
    <source>
        <dbReference type="ARBA" id="ARBA00022844"/>
    </source>
</evidence>
<protein>
    <submittedName>
        <fullName evidence="3">Virion core protein</fullName>
    </submittedName>
</protein>
<dbReference type="KEGG" id="vg:28340371"/>
<evidence type="ECO:0000256" key="1">
    <source>
        <dbReference type="ARBA" id="ARBA00004328"/>
    </source>
</evidence>
<proteinExistence type="predicted"/>
<dbReference type="Proteomes" id="UP000203626">
    <property type="component" value="Segment"/>
</dbReference>
<dbReference type="EMBL" id="KU980965">
    <property type="protein sequence ID" value="ANS71128.1"/>
    <property type="molecule type" value="Genomic_DNA"/>
</dbReference>
<sequence>MEIINIFLDTESGKIKFSSPAFTCGECTRVNYIKNTINTFLDELDKYIDVDKSDFYIAIKDKDIFYFHCVNGTTSMVNNEFYIFNHGLLVSDSEKKETDDVQSVVFVITDTLPATVFPRKNVSVTFYSCNNKFDVTSL</sequence>
<keyword evidence="4" id="KW-1185">Reference proteome</keyword>
<name>A0A1B1MRB3_9POXV</name>
<comment type="subcellular location">
    <subcellularLocation>
        <location evidence="1">Virion</location>
    </subcellularLocation>
</comment>
<dbReference type="Pfam" id="PF06138">
    <property type="entry name" value="Chordopox_E11"/>
    <property type="match status" value="1"/>
</dbReference>
<reference evidence="3 4" key="1">
    <citation type="journal article" date="2016" name="J. Gen. Virol.">
        <title>Genomic characterization of a novel poxvirus from a flying fox: evidence for a new genus?</title>
        <authorList>
            <person name="O'Dea M.A."/>
            <person name="Tu S.L."/>
            <person name="Pang S."/>
            <person name="De Ridder T."/>
            <person name="Jackson B."/>
            <person name="Upton C."/>
        </authorList>
    </citation>
    <scope>NUCLEOTIDE SEQUENCE [LARGE SCALE GENOMIC DNA]</scope>
    <source>
        <strain evidence="3 4">Australia</strain>
    </source>
</reference>
<dbReference type="OrthoDB" id="16740at10239"/>
<dbReference type="RefSeq" id="YP_009268759.1">
    <property type="nucleotide sequence ID" value="NC_030656.1"/>
</dbReference>
<gene>
    <name evidence="3" type="ORF">PTPV-Aus-044</name>
</gene>
<dbReference type="GO" id="GO:0044423">
    <property type="term" value="C:virion component"/>
    <property type="evidence" value="ECO:0007669"/>
    <property type="project" value="UniProtKB-KW"/>
</dbReference>
<evidence type="ECO:0000313" key="4">
    <source>
        <dbReference type="Proteomes" id="UP000203626"/>
    </source>
</evidence>
<organism evidence="3 4">
    <name type="scientific">Pteropox virus</name>
    <dbReference type="NCBI Taxonomy" id="1873698"/>
    <lineage>
        <taxon>Viruses</taxon>
        <taxon>Varidnaviria</taxon>
        <taxon>Bamfordvirae</taxon>
        <taxon>Nucleocytoviricota</taxon>
        <taxon>Pokkesviricetes</taxon>
        <taxon>Chitovirales</taxon>
        <taxon>Poxviridae</taxon>
        <taxon>Chordopoxvirinae</taxon>
        <taxon>Pteropopoxvirus</taxon>
        <taxon>Pteropopoxvirus pteropox</taxon>
    </lineage>
</organism>
<dbReference type="GeneID" id="28340371"/>
<evidence type="ECO:0000313" key="3">
    <source>
        <dbReference type="EMBL" id="ANS71128.1"/>
    </source>
</evidence>
<dbReference type="InterPro" id="IPR009201">
    <property type="entry name" value="Virion_core"/>
</dbReference>
<accession>A0A1B1MRB3</accession>